<evidence type="ECO:0000313" key="3">
    <source>
        <dbReference type="EMBL" id="MBE5041213.1"/>
    </source>
</evidence>
<sequence>MTRRRVLSLQRAGRIIRQGNTNSDVHIYRYVTKDTFDSYMWQLVEHKQKFISQIMTSKSPVRSAEDIDETALSYAEIKALATGNPHIKEKMDLDTQVAKLKLIKSSFMSQKFELEDKVLKYYPKQIAQLSVRIKGLTDDIQIVSQYPKREDTFYTMTINGLPYSEKEQAGKALLDMCQKMTSPEPISIGNYRGFEMDLSFDTFSKVFNVALKGNLSHKVELGSDVFGNIQRLDNALEGISKRLDITKENLEETKKQFEIAKVEMQKEFPQEEELKTKLKRLAEVDALLNMDKKDHEGAEFGGPDESEVQPKKKNEMER</sequence>
<dbReference type="InterPro" id="IPR027417">
    <property type="entry name" value="P-loop_NTPase"/>
</dbReference>
<accession>A0A9D5M478</accession>
<evidence type="ECO:0000313" key="4">
    <source>
        <dbReference type="Proteomes" id="UP000806542"/>
    </source>
</evidence>
<dbReference type="Proteomes" id="UP000806542">
    <property type="component" value="Unassembled WGS sequence"/>
</dbReference>
<dbReference type="Gene3D" id="3.40.50.300">
    <property type="entry name" value="P-loop containing nucleotide triphosphate hydrolases"/>
    <property type="match status" value="1"/>
</dbReference>
<keyword evidence="1" id="KW-0175">Coiled coil</keyword>
<feature type="compositionally biased region" description="Basic and acidic residues" evidence="2">
    <location>
        <begin position="308"/>
        <end position="318"/>
    </location>
</feature>
<evidence type="ECO:0000256" key="1">
    <source>
        <dbReference type="SAM" id="Coils"/>
    </source>
</evidence>
<proteinExistence type="predicted"/>
<evidence type="ECO:0000256" key="2">
    <source>
        <dbReference type="SAM" id="MobiDB-lite"/>
    </source>
</evidence>
<dbReference type="RefSeq" id="WP_226393745.1">
    <property type="nucleotide sequence ID" value="NZ_JADCKB010000041.1"/>
</dbReference>
<dbReference type="EMBL" id="JADCKB010000041">
    <property type="protein sequence ID" value="MBE5041213.1"/>
    <property type="molecule type" value="Genomic_DNA"/>
</dbReference>
<keyword evidence="4" id="KW-1185">Reference proteome</keyword>
<gene>
    <name evidence="3" type="ORF">INF28_12195</name>
</gene>
<feature type="coiled-coil region" evidence="1">
    <location>
        <begin position="229"/>
        <end position="267"/>
    </location>
</feature>
<evidence type="ECO:0008006" key="5">
    <source>
        <dbReference type="Google" id="ProtNLM"/>
    </source>
</evidence>
<reference evidence="3" key="1">
    <citation type="submission" date="2020-10" db="EMBL/GenBank/DDBJ databases">
        <title>ChiBAC.</title>
        <authorList>
            <person name="Zenner C."/>
            <person name="Hitch T.C.A."/>
            <person name="Clavel T."/>
        </authorList>
    </citation>
    <scope>NUCLEOTIDE SEQUENCE</scope>
    <source>
        <strain evidence="3">DSM 107454</strain>
    </source>
</reference>
<feature type="region of interest" description="Disordered" evidence="2">
    <location>
        <begin position="292"/>
        <end position="318"/>
    </location>
</feature>
<protein>
    <recommendedName>
        <fullName evidence="5">Helicase</fullName>
    </recommendedName>
</protein>
<name>A0A9D5M478_9FIRM</name>
<dbReference type="AlphaFoldDB" id="A0A9D5M478"/>
<comment type="caution">
    <text evidence="3">The sequence shown here is derived from an EMBL/GenBank/DDBJ whole genome shotgun (WGS) entry which is preliminary data.</text>
</comment>
<organism evidence="3 4">
    <name type="scientific">Ructibacterium gallinarum</name>
    <dbReference type="NCBI Taxonomy" id="2779355"/>
    <lineage>
        <taxon>Bacteria</taxon>
        <taxon>Bacillati</taxon>
        <taxon>Bacillota</taxon>
        <taxon>Clostridia</taxon>
        <taxon>Eubacteriales</taxon>
        <taxon>Oscillospiraceae</taxon>
        <taxon>Ructibacterium</taxon>
    </lineage>
</organism>
<dbReference type="SUPFAM" id="SSF52540">
    <property type="entry name" value="P-loop containing nucleoside triphosphate hydrolases"/>
    <property type="match status" value="1"/>
</dbReference>